<protein>
    <submittedName>
        <fullName evidence="2">Uncharacterized protein</fullName>
    </submittedName>
</protein>
<dbReference type="EMBL" id="JARAKH010000042">
    <property type="protein sequence ID" value="KAK8380302.1"/>
    <property type="molecule type" value="Genomic_DNA"/>
</dbReference>
<feature type="compositionally biased region" description="Gly residues" evidence="1">
    <location>
        <begin position="44"/>
        <end position="55"/>
    </location>
</feature>
<sequence>MQTKNVNVQTSASNKNEKNAAAAAMTANGPVVNGGMLNGAHRMNGGGAGGGGEGGSIPTSSPYQPLPPTSSTYLHMASPYLPVTSSKASPYQHLPVTSSSYQPMNGQQALPRPPRRQDPPLATHEGNMNL</sequence>
<evidence type="ECO:0000313" key="2">
    <source>
        <dbReference type="EMBL" id="KAK8380302.1"/>
    </source>
</evidence>
<evidence type="ECO:0000313" key="3">
    <source>
        <dbReference type="Proteomes" id="UP001487740"/>
    </source>
</evidence>
<accession>A0AAW0T244</accession>
<reference evidence="2 3" key="1">
    <citation type="submission" date="2023-03" db="EMBL/GenBank/DDBJ databases">
        <title>High-quality genome of Scylla paramamosain provides insights in environmental adaptation.</title>
        <authorList>
            <person name="Zhang L."/>
        </authorList>
    </citation>
    <scope>NUCLEOTIDE SEQUENCE [LARGE SCALE GENOMIC DNA]</scope>
    <source>
        <strain evidence="2">LZ_2023a</strain>
        <tissue evidence="2">Muscle</tissue>
    </source>
</reference>
<feature type="compositionally biased region" description="Low complexity" evidence="1">
    <location>
        <begin position="10"/>
        <end position="22"/>
    </location>
</feature>
<feature type="compositionally biased region" description="Polar residues" evidence="1">
    <location>
        <begin position="57"/>
        <end position="73"/>
    </location>
</feature>
<feature type="compositionally biased region" description="Polar residues" evidence="1">
    <location>
        <begin position="83"/>
        <end position="106"/>
    </location>
</feature>
<proteinExistence type="predicted"/>
<dbReference type="AlphaFoldDB" id="A0AAW0T244"/>
<name>A0AAW0T244_SCYPA</name>
<dbReference type="Proteomes" id="UP001487740">
    <property type="component" value="Unassembled WGS sequence"/>
</dbReference>
<gene>
    <name evidence="2" type="ORF">O3P69_016722</name>
</gene>
<feature type="region of interest" description="Disordered" evidence="1">
    <location>
        <begin position="36"/>
        <end position="130"/>
    </location>
</feature>
<organism evidence="2 3">
    <name type="scientific">Scylla paramamosain</name>
    <name type="common">Mud crab</name>
    <dbReference type="NCBI Taxonomy" id="85552"/>
    <lineage>
        <taxon>Eukaryota</taxon>
        <taxon>Metazoa</taxon>
        <taxon>Ecdysozoa</taxon>
        <taxon>Arthropoda</taxon>
        <taxon>Crustacea</taxon>
        <taxon>Multicrustacea</taxon>
        <taxon>Malacostraca</taxon>
        <taxon>Eumalacostraca</taxon>
        <taxon>Eucarida</taxon>
        <taxon>Decapoda</taxon>
        <taxon>Pleocyemata</taxon>
        <taxon>Brachyura</taxon>
        <taxon>Eubrachyura</taxon>
        <taxon>Portunoidea</taxon>
        <taxon>Portunidae</taxon>
        <taxon>Portuninae</taxon>
        <taxon>Scylla</taxon>
    </lineage>
</organism>
<feature type="region of interest" description="Disordered" evidence="1">
    <location>
        <begin position="1"/>
        <end position="22"/>
    </location>
</feature>
<keyword evidence="3" id="KW-1185">Reference proteome</keyword>
<evidence type="ECO:0000256" key="1">
    <source>
        <dbReference type="SAM" id="MobiDB-lite"/>
    </source>
</evidence>
<comment type="caution">
    <text evidence="2">The sequence shown here is derived from an EMBL/GenBank/DDBJ whole genome shotgun (WGS) entry which is preliminary data.</text>
</comment>